<evidence type="ECO:0000256" key="1">
    <source>
        <dbReference type="SAM" id="Phobius"/>
    </source>
</evidence>
<feature type="transmembrane region" description="Helical" evidence="1">
    <location>
        <begin position="374"/>
        <end position="392"/>
    </location>
</feature>
<keyword evidence="1" id="KW-0812">Transmembrane</keyword>
<dbReference type="EMBL" id="SRMP02000001">
    <property type="protein sequence ID" value="MFN0290014.1"/>
    <property type="molecule type" value="Genomic_DNA"/>
</dbReference>
<evidence type="ECO:0000313" key="2">
    <source>
        <dbReference type="EMBL" id="MFN0290014.1"/>
    </source>
</evidence>
<feature type="transmembrane region" description="Helical" evidence="1">
    <location>
        <begin position="337"/>
        <end position="354"/>
    </location>
</feature>
<dbReference type="Pfam" id="PF13687">
    <property type="entry name" value="DUF4153"/>
    <property type="match status" value="1"/>
</dbReference>
<reference evidence="2 3" key="1">
    <citation type="submission" date="2024-12" db="EMBL/GenBank/DDBJ databases">
        <authorList>
            <person name="Hu S."/>
        </authorList>
    </citation>
    <scope>NUCLEOTIDE SEQUENCE [LARGE SCALE GENOMIC DNA]</scope>
    <source>
        <strain evidence="2 3">P-25</strain>
    </source>
</reference>
<feature type="transmembrane region" description="Helical" evidence="1">
    <location>
        <begin position="65"/>
        <end position="89"/>
    </location>
</feature>
<feature type="transmembrane region" description="Helical" evidence="1">
    <location>
        <begin position="101"/>
        <end position="120"/>
    </location>
</feature>
<dbReference type="InterPro" id="IPR025291">
    <property type="entry name" value="DUF4153"/>
</dbReference>
<keyword evidence="3" id="KW-1185">Reference proteome</keyword>
<protein>
    <submittedName>
        <fullName evidence="2">DUF4173 domain-containing protein</fullName>
    </submittedName>
</protein>
<organism evidence="2 3">
    <name type="scientific">Pedobacter helvus</name>
    <dbReference type="NCBI Taxonomy" id="2563444"/>
    <lineage>
        <taxon>Bacteria</taxon>
        <taxon>Pseudomonadati</taxon>
        <taxon>Bacteroidota</taxon>
        <taxon>Sphingobacteriia</taxon>
        <taxon>Sphingobacteriales</taxon>
        <taxon>Sphingobacteriaceae</taxon>
        <taxon>Pedobacter</taxon>
    </lineage>
</organism>
<gene>
    <name evidence="2" type="ORF">E5L68_001345</name>
</gene>
<feature type="transmembrane region" description="Helical" evidence="1">
    <location>
        <begin position="183"/>
        <end position="209"/>
    </location>
</feature>
<feature type="transmembrane region" description="Helical" evidence="1">
    <location>
        <begin position="263"/>
        <end position="289"/>
    </location>
</feature>
<proteinExistence type="predicted"/>
<dbReference type="RefSeq" id="WP_138727611.1">
    <property type="nucleotide sequence ID" value="NZ_SRMP02000001.1"/>
</dbReference>
<dbReference type="Proteomes" id="UP001517367">
    <property type="component" value="Unassembled WGS sequence"/>
</dbReference>
<evidence type="ECO:0000313" key="3">
    <source>
        <dbReference type="Proteomes" id="UP001517367"/>
    </source>
</evidence>
<accession>A0ABW9JC91</accession>
<feature type="transmembrane region" description="Helical" evidence="1">
    <location>
        <begin position="141"/>
        <end position="163"/>
    </location>
</feature>
<feature type="transmembrane region" description="Helical" evidence="1">
    <location>
        <begin position="7"/>
        <end position="23"/>
    </location>
</feature>
<feature type="transmembrane region" description="Helical" evidence="1">
    <location>
        <begin position="412"/>
        <end position="432"/>
    </location>
</feature>
<keyword evidence="1" id="KW-0472">Membrane</keyword>
<sequence>MTQKIDYRLPLMLLGGLLFQLLFWDELLGLNLLLYSLFIMAITFTDKDIPFHPSKLRTALPHLAIALYIVYNNATLAIITWFITLLVYLGTAHFVLLKSSATALFWGILQVISGPSGIIIKLRKTKLGKVNFKPILKPIKYVVLPLVMVVIFCTLYSIANPIFEKYTRLITDNISYLFNAVFNFLFVDISLPKCLFIVLGICITAGIIVSVDSKLLDEVEIGKSDELIRQRREKNKLSLFQDFRTLLAGNQVKKKLALKTENIVGVISFAALNLLLLFLNGIDFSTLWLNNNIGANKNFSAELHDGTNTLIFSIVIAMLIIVYFFSGNLNFYSKNKFIKILAYLWIAQNAFLVLSVLHRDYDYIFYHGLTYKRIGVAIFATLCFVGLASVYIKIAKQKTIFFLYRINSKIWYVLLVILSFVNWDVLIVNYNLKSANQIGIDVNHLMSFSDKTLPLLQKNREILLKQAVVEAEKEEASQTAAIDTVATGVAVATTNKVNATTPLSQAEKKALAIKNAKDAFNQRLDNKIEYFLQDQQKSSWLSFSYLNWEMVESLKPSH</sequence>
<keyword evidence="1" id="KW-1133">Transmembrane helix</keyword>
<name>A0ABW9JC91_9SPHI</name>
<feature type="transmembrane region" description="Helical" evidence="1">
    <location>
        <begin position="29"/>
        <end position="45"/>
    </location>
</feature>
<comment type="caution">
    <text evidence="2">The sequence shown here is derived from an EMBL/GenBank/DDBJ whole genome shotgun (WGS) entry which is preliminary data.</text>
</comment>
<feature type="transmembrane region" description="Helical" evidence="1">
    <location>
        <begin position="309"/>
        <end position="325"/>
    </location>
</feature>